<organism evidence="1 2">
    <name type="scientific">Saitozyma podzolica</name>
    <dbReference type="NCBI Taxonomy" id="1890683"/>
    <lineage>
        <taxon>Eukaryota</taxon>
        <taxon>Fungi</taxon>
        <taxon>Dikarya</taxon>
        <taxon>Basidiomycota</taxon>
        <taxon>Agaricomycotina</taxon>
        <taxon>Tremellomycetes</taxon>
        <taxon>Tremellales</taxon>
        <taxon>Trimorphomycetaceae</taxon>
        <taxon>Saitozyma</taxon>
    </lineage>
</organism>
<reference evidence="1 2" key="1">
    <citation type="submission" date="2018-11" db="EMBL/GenBank/DDBJ databases">
        <title>Genome sequence of Saitozyma podzolica DSM 27192.</title>
        <authorList>
            <person name="Aliyu H."/>
            <person name="Gorte O."/>
            <person name="Ochsenreither K."/>
        </authorList>
    </citation>
    <scope>NUCLEOTIDE SEQUENCE [LARGE SCALE GENOMIC DNA]</scope>
    <source>
        <strain evidence="1 2">DSM 27192</strain>
    </source>
</reference>
<dbReference type="OrthoDB" id="10561430at2759"/>
<name>A0A427YRF7_9TREE</name>
<evidence type="ECO:0000313" key="1">
    <source>
        <dbReference type="EMBL" id="RSH93661.1"/>
    </source>
</evidence>
<protein>
    <submittedName>
        <fullName evidence="1">Uncharacterized protein</fullName>
    </submittedName>
</protein>
<evidence type="ECO:0000313" key="2">
    <source>
        <dbReference type="Proteomes" id="UP000279259"/>
    </source>
</evidence>
<accession>A0A427YRF7</accession>
<gene>
    <name evidence="1" type="ORF">EHS25_006307</name>
</gene>
<sequence>MTKEDPTMSTCQIVWSEWSEFEANFPKDAESVDAELAKLAGTTSVDSEQSSSGKTKAD</sequence>
<keyword evidence="2" id="KW-1185">Reference proteome</keyword>
<dbReference type="AlphaFoldDB" id="A0A427YRF7"/>
<comment type="caution">
    <text evidence="1">The sequence shown here is derived from an EMBL/GenBank/DDBJ whole genome shotgun (WGS) entry which is preliminary data.</text>
</comment>
<dbReference type="Proteomes" id="UP000279259">
    <property type="component" value="Unassembled WGS sequence"/>
</dbReference>
<proteinExistence type="predicted"/>
<dbReference type="EMBL" id="RSCD01000003">
    <property type="protein sequence ID" value="RSH93661.1"/>
    <property type="molecule type" value="Genomic_DNA"/>
</dbReference>